<dbReference type="PATRIC" id="fig|1339315.3.peg.3136"/>
<reference evidence="1 2" key="1">
    <citation type="submission" date="2014-02" db="EMBL/GenBank/DDBJ databases">
        <authorList>
            <person name="Sears C."/>
            <person name="Carroll K."/>
            <person name="Sack B.R."/>
            <person name="Qadri F."/>
            <person name="Myers L.L."/>
            <person name="Chung G.-T."/>
            <person name="Escheverria P."/>
            <person name="Fraser C.M."/>
            <person name="Sadzewicz L."/>
            <person name="Shefchek K.A."/>
            <person name="Tallon L."/>
            <person name="Das S.P."/>
            <person name="Daugherty S."/>
            <person name="Mongodin E.F."/>
        </authorList>
    </citation>
    <scope>NUCLEOTIDE SEQUENCE [LARGE SCALE GENOMIC DNA]</scope>
    <source>
        <strain evidence="2">3988T(B)14</strain>
    </source>
</reference>
<evidence type="ECO:0000313" key="1">
    <source>
        <dbReference type="EMBL" id="EXY73811.1"/>
    </source>
</evidence>
<protein>
    <recommendedName>
        <fullName evidence="3">Fimbrillin family protein</fullName>
    </recommendedName>
</protein>
<dbReference type="AlphaFoldDB" id="A0A015TT38"/>
<dbReference type="Proteomes" id="UP000020529">
    <property type="component" value="Unassembled WGS sequence"/>
</dbReference>
<dbReference type="EMBL" id="JGCY01000342">
    <property type="protein sequence ID" value="EXY73811.1"/>
    <property type="molecule type" value="Genomic_DNA"/>
</dbReference>
<sequence length="706" mass="77339">MKTIIRFFLSTVAVLVTGCTPEEEHIPAQGGDSFTLSSSEEQVITRAGDVSVNHFTAGTKYRLYGLIGSSWSGRLSTMNGQEGTEVVGADGTHQIEYLSTGTDEDRFEGRILDFYALTYGNTTLPICGSEADGIPVCNVTSSAGGVLPDLRRAVLTGQSGINSGVITLPFKHTLSKLKFEVVKQKPENGSAGVDVLAGIELKGITVSDYSEGALLLSTGEYSYMGGKSDRAVLGSGFSQAVTESVQFVTIDGQSGSAAAECLIFPTLTTAAEGLKIKVATKGTNSGDRTDTYEIRVPVIGDDGEVRKDENGKTVTEPFRFLPNYEYTLTITITNSDVQIITIIPRRYDWIEHNDDSQYMGQPLTFNGVMWMDRNLGATSADMTTPEGWEAGRGYYYQVGRDIPYFVKRTVNFKGSDGKTYTRPYCRGYSSGAAPYPVITGKEGVSAISGPQNPTNVAVTFDDVKEGKTVAWIVSKADATDWDNTHAISINRWKTPLNDPCPKGWRLPTYIEFAGIMPLEDKSGDITFLQHSGTSWIETMSNDPESGYTSVYIGERANTGTMYGVIYALKYQGTSRAYRIKWEPKFVSQEDVSDGSGVFIRRAYMQISKYSCTSADRLTLESKSGMDWEHPSDVINIPIYGFIWARSAMLINDAFEAMYLTSTTQGNMVRAAKLKFDADTSTRYLNMSNYTPADGFQIRCVRDVTSQ</sequence>
<gene>
    <name evidence="1" type="ORF">M124_2429</name>
</gene>
<organism evidence="1 2">
    <name type="scientific">Bacteroides fragilis str. 3988T(B)14</name>
    <dbReference type="NCBI Taxonomy" id="1339315"/>
    <lineage>
        <taxon>Bacteria</taxon>
        <taxon>Pseudomonadati</taxon>
        <taxon>Bacteroidota</taxon>
        <taxon>Bacteroidia</taxon>
        <taxon>Bacteroidales</taxon>
        <taxon>Bacteroidaceae</taxon>
        <taxon>Bacteroides</taxon>
    </lineage>
</organism>
<dbReference type="PROSITE" id="PS51257">
    <property type="entry name" value="PROKAR_LIPOPROTEIN"/>
    <property type="match status" value="1"/>
</dbReference>
<name>A0A015TT38_BACFG</name>
<proteinExistence type="predicted"/>
<dbReference type="RefSeq" id="WP_032588258.1">
    <property type="nucleotide sequence ID" value="NZ_JGCY01000342.1"/>
</dbReference>
<accession>A0A015TT38</accession>
<evidence type="ECO:0000313" key="2">
    <source>
        <dbReference type="Proteomes" id="UP000020529"/>
    </source>
</evidence>
<evidence type="ECO:0008006" key="3">
    <source>
        <dbReference type="Google" id="ProtNLM"/>
    </source>
</evidence>
<comment type="caution">
    <text evidence="1">The sequence shown here is derived from an EMBL/GenBank/DDBJ whole genome shotgun (WGS) entry which is preliminary data.</text>
</comment>